<evidence type="ECO:0000259" key="4">
    <source>
        <dbReference type="PROSITE" id="PS50949"/>
    </source>
</evidence>
<name>A0A916QW07_9RHOB</name>
<dbReference type="InterPro" id="IPR011711">
    <property type="entry name" value="GntR_C"/>
</dbReference>
<dbReference type="SMART" id="SM00895">
    <property type="entry name" value="FCD"/>
    <property type="match status" value="1"/>
</dbReference>
<dbReference type="EMBL" id="BMKA01000002">
    <property type="protein sequence ID" value="GGA17359.1"/>
    <property type="molecule type" value="Genomic_DNA"/>
</dbReference>
<evidence type="ECO:0000256" key="3">
    <source>
        <dbReference type="ARBA" id="ARBA00023163"/>
    </source>
</evidence>
<evidence type="ECO:0000256" key="2">
    <source>
        <dbReference type="ARBA" id="ARBA00023125"/>
    </source>
</evidence>
<dbReference type="InterPro" id="IPR008920">
    <property type="entry name" value="TF_FadR/GntR_C"/>
</dbReference>
<dbReference type="SMART" id="SM00345">
    <property type="entry name" value="HTH_GNTR"/>
    <property type="match status" value="1"/>
</dbReference>
<dbReference type="PANTHER" id="PTHR43537:SF5">
    <property type="entry name" value="UXU OPERON TRANSCRIPTIONAL REGULATOR"/>
    <property type="match status" value="1"/>
</dbReference>
<reference evidence="5" key="2">
    <citation type="submission" date="2020-09" db="EMBL/GenBank/DDBJ databases">
        <authorList>
            <person name="Sun Q."/>
            <person name="Zhou Y."/>
        </authorList>
    </citation>
    <scope>NUCLEOTIDE SEQUENCE</scope>
    <source>
        <strain evidence="5">CGMCC 1.15880</strain>
    </source>
</reference>
<dbReference type="GO" id="GO:0003700">
    <property type="term" value="F:DNA-binding transcription factor activity"/>
    <property type="evidence" value="ECO:0007669"/>
    <property type="project" value="InterPro"/>
</dbReference>
<dbReference type="GO" id="GO:0003677">
    <property type="term" value="F:DNA binding"/>
    <property type="evidence" value="ECO:0007669"/>
    <property type="project" value="UniProtKB-KW"/>
</dbReference>
<dbReference type="AlphaFoldDB" id="A0A916QW07"/>
<protein>
    <submittedName>
        <fullName evidence="5">GntR family transcriptional regulator</fullName>
    </submittedName>
</protein>
<keyword evidence="3" id="KW-0804">Transcription</keyword>
<dbReference type="RefSeq" id="WP_188673483.1">
    <property type="nucleotide sequence ID" value="NZ_BMKA01000002.1"/>
</dbReference>
<dbReference type="Pfam" id="PF07729">
    <property type="entry name" value="FCD"/>
    <property type="match status" value="1"/>
</dbReference>
<dbReference type="InterPro" id="IPR036390">
    <property type="entry name" value="WH_DNA-bd_sf"/>
</dbReference>
<dbReference type="CDD" id="cd07377">
    <property type="entry name" value="WHTH_GntR"/>
    <property type="match status" value="1"/>
</dbReference>
<organism evidence="5 6">
    <name type="scientific">Neptunicoccus cionae</name>
    <dbReference type="NCBI Taxonomy" id="2035344"/>
    <lineage>
        <taxon>Bacteria</taxon>
        <taxon>Pseudomonadati</taxon>
        <taxon>Pseudomonadota</taxon>
        <taxon>Alphaproteobacteria</taxon>
        <taxon>Rhodobacterales</taxon>
        <taxon>Paracoccaceae</taxon>
        <taxon>Neptunicoccus</taxon>
    </lineage>
</organism>
<dbReference type="PROSITE" id="PS50949">
    <property type="entry name" value="HTH_GNTR"/>
    <property type="match status" value="1"/>
</dbReference>
<accession>A0A916QW07</accession>
<keyword evidence="2" id="KW-0238">DNA-binding</keyword>
<dbReference type="InterPro" id="IPR000524">
    <property type="entry name" value="Tscrpt_reg_HTH_GntR"/>
</dbReference>
<evidence type="ECO:0000313" key="6">
    <source>
        <dbReference type="Proteomes" id="UP000628017"/>
    </source>
</evidence>
<gene>
    <name evidence="5" type="ORF">GCM10011498_17450</name>
</gene>
<dbReference type="SUPFAM" id="SSF48008">
    <property type="entry name" value="GntR ligand-binding domain-like"/>
    <property type="match status" value="1"/>
</dbReference>
<dbReference type="InterPro" id="IPR036388">
    <property type="entry name" value="WH-like_DNA-bd_sf"/>
</dbReference>
<keyword evidence="6" id="KW-1185">Reference proteome</keyword>
<dbReference type="Proteomes" id="UP000628017">
    <property type="component" value="Unassembled WGS sequence"/>
</dbReference>
<dbReference type="Gene3D" id="1.10.10.10">
    <property type="entry name" value="Winged helix-like DNA-binding domain superfamily/Winged helix DNA-binding domain"/>
    <property type="match status" value="1"/>
</dbReference>
<reference evidence="5" key="1">
    <citation type="journal article" date="2014" name="Int. J. Syst. Evol. Microbiol.">
        <title>Complete genome sequence of Corynebacterium casei LMG S-19264T (=DSM 44701T), isolated from a smear-ripened cheese.</title>
        <authorList>
            <consortium name="US DOE Joint Genome Institute (JGI-PGF)"/>
            <person name="Walter F."/>
            <person name="Albersmeier A."/>
            <person name="Kalinowski J."/>
            <person name="Ruckert C."/>
        </authorList>
    </citation>
    <scope>NUCLEOTIDE SEQUENCE</scope>
    <source>
        <strain evidence="5">CGMCC 1.15880</strain>
    </source>
</reference>
<evidence type="ECO:0000256" key="1">
    <source>
        <dbReference type="ARBA" id="ARBA00023015"/>
    </source>
</evidence>
<dbReference type="Gene3D" id="1.20.120.530">
    <property type="entry name" value="GntR ligand-binding domain-like"/>
    <property type="match status" value="1"/>
</dbReference>
<dbReference type="Pfam" id="PF00392">
    <property type="entry name" value="GntR"/>
    <property type="match status" value="1"/>
</dbReference>
<comment type="caution">
    <text evidence="5">The sequence shown here is derived from an EMBL/GenBank/DDBJ whole genome shotgun (WGS) entry which is preliminary data.</text>
</comment>
<dbReference type="PANTHER" id="PTHR43537">
    <property type="entry name" value="TRANSCRIPTIONAL REGULATOR, GNTR FAMILY"/>
    <property type="match status" value="1"/>
</dbReference>
<sequence length="247" mass="28021">MSLRSQHLKVNYAYRQFADEIEAQIMQGTLKPGERLPGEVELAQLFGVTRSTVREGLRQLESEGLVHRPTPRRLEVALPQTDKLASRSSRAMVLMNVTFRELWQVALETEPLAAELAARQGPPEALAELKDIHARLVAAKDDVAETTRLDTLFHTQVAEMSQNRVLCLVREPLTLLLYQGFIQITPSVPQAIERQIVAHSQIVDAIEAKDPERARNWAHRHIQDFWRGIQIAGLQDEPSISKENRMK</sequence>
<evidence type="ECO:0000313" key="5">
    <source>
        <dbReference type="EMBL" id="GGA17359.1"/>
    </source>
</evidence>
<dbReference type="SUPFAM" id="SSF46785">
    <property type="entry name" value="Winged helix' DNA-binding domain"/>
    <property type="match status" value="1"/>
</dbReference>
<keyword evidence="1" id="KW-0805">Transcription regulation</keyword>
<dbReference type="PRINTS" id="PR00035">
    <property type="entry name" value="HTHGNTR"/>
</dbReference>
<proteinExistence type="predicted"/>
<feature type="domain" description="HTH gntR-type" evidence="4">
    <location>
        <begin position="11"/>
        <end position="79"/>
    </location>
</feature>